<dbReference type="RefSeq" id="WP_376845069.1">
    <property type="nucleotide sequence ID" value="NZ_JBHSFW010000001.1"/>
</dbReference>
<sequence>MSETKTCAGCGALIQTEDENKPGYVPPSAVNRDVVVCRRCFRLTHYNEVPDVEPNDDEFIKLLNKISETDSLIVYLVDIFDFNGSWVDGLARFAGHNAVLMVGNKIDILPKSTNQEKLKRWMRHMAREFGLSPIDIRLISATKGWGMETLAEAIESYRNGKDVYVVGCTNVGKSTFINRLIDLFGGDERYKVTTSAFPGTTLNFIQLPLDDGQAIFDTPGIVNRHQMAHVVTYDELKNILPKKELKPKVYQLNEHQTLFFGGLARVDYIGKGRRSLVCYVSNHLYIHRTKTANADALYHEQIGKLLTPPVNADEKPTLKAHDLAIKEGDTDIVISGLGWITVKGTGATLRVFAPESVHVIKRPAIIG</sequence>
<dbReference type="PANTHER" id="PTHR46434">
    <property type="entry name" value="GENETIC INTERACTOR OF PROHIBITINS 3, MITOCHONDRIAL"/>
    <property type="match status" value="1"/>
</dbReference>
<dbReference type="CDD" id="cd01855">
    <property type="entry name" value="YqeH"/>
    <property type="match status" value="1"/>
</dbReference>
<dbReference type="InterPro" id="IPR019988">
    <property type="entry name" value="GTP-bd_ribosome_bgen_YqeH"/>
</dbReference>
<evidence type="ECO:0000313" key="2">
    <source>
        <dbReference type="EMBL" id="MFC4618064.1"/>
    </source>
</evidence>
<dbReference type="Pfam" id="PF01926">
    <property type="entry name" value="MMR_HSR1"/>
    <property type="match status" value="1"/>
</dbReference>
<comment type="caution">
    <text evidence="2">The sequence shown here is derived from an EMBL/GenBank/DDBJ whole genome shotgun (WGS) entry which is preliminary data.</text>
</comment>
<organism evidence="2 3">
    <name type="scientific">Camelliibacillus cellulosilyticus</name>
    <dbReference type="NCBI Taxonomy" id="2174486"/>
    <lineage>
        <taxon>Bacteria</taxon>
        <taxon>Bacillati</taxon>
        <taxon>Bacillota</taxon>
        <taxon>Bacilli</taxon>
        <taxon>Bacillales</taxon>
        <taxon>Sporolactobacillaceae</taxon>
        <taxon>Camelliibacillus</taxon>
    </lineage>
</organism>
<keyword evidence="3" id="KW-1185">Reference proteome</keyword>
<dbReference type="SUPFAM" id="SSF52540">
    <property type="entry name" value="P-loop containing nucleoside triphosphate hydrolases"/>
    <property type="match status" value="1"/>
</dbReference>
<name>A0ABV9GLL5_9BACL</name>
<dbReference type="Proteomes" id="UP001596022">
    <property type="component" value="Unassembled WGS sequence"/>
</dbReference>
<gene>
    <name evidence="2" type="primary">yqeH</name>
    <name evidence="2" type="ORF">ACFO4N_04890</name>
</gene>
<dbReference type="InterPro" id="IPR006073">
    <property type="entry name" value="GTP-bd"/>
</dbReference>
<proteinExistence type="predicted"/>
<dbReference type="InterPro" id="IPR027417">
    <property type="entry name" value="P-loop_NTPase"/>
</dbReference>
<dbReference type="NCBIfam" id="TIGR03597">
    <property type="entry name" value="GTPase_YqeH"/>
    <property type="match status" value="1"/>
</dbReference>
<reference evidence="3" key="1">
    <citation type="journal article" date="2019" name="Int. J. Syst. Evol. Microbiol.">
        <title>The Global Catalogue of Microorganisms (GCM) 10K type strain sequencing project: providing services to taxonomists for standard genome sequencing and annotation.</title>
        <authorList>
            <consortium name="The Broad Institute Genomics Platform"/>
            <consortium name="The Broad Institute Genome Sequencing Center for Infectious Disease"/>
            <person name="Wu L."/>
            <person name="Ma J."/>
        </authorList>
    </citation>
    <scope>NUCLEOTIDE SEQUENCE [LARGE SCALE GENOMIC DNA]</scope>
    <source>
        <strain evidence="3">CGMCC 1.16306</strain>
    </source>
</reference>
<dbReference type="PANTHER" id="PTHR46434:SF1">
    <property type="entry name" value="GENETIC INTERACTOR OF PROHIBITINS 3, MITOCHONDRIAL"/>
    <property type="match status" value="1"/>
</dbReference>
<evidence type="ECO:0000313" key="3">
    <source>
        <dbReference type="Proteomes" id="UP001596022"/>
    </source>
</evidence>
<protein>
    <submittedName>
        <fullName evidence="2">Ribosome biogenesis GTPase YqeH</fullName>
    </submittedName>
</protein>
<evidence type="ECO:0000259" key="1">
    <source>
        <dbReference type="PROSITE" id="PS51721"/>
    </source>
</evidence>
<dbReference type="Pfam" id="PF21516">
    <property type="entry name" value="YqeH-like_C"/>
    <property type="match status" value="1"/>
</dbReference>
<accession>A0ABV9GLL5</accession>
<dbReference type="InterPro" id="IPR030378">
    <property type="entry name" value="G_CP_dom"/>
</dbReference>
<feature type="domain" description="CP-type G" evidence="1">
    <location>
        <begin position="56"/>
        <end position="224"/>
    </location>
</feature>
<dbReference type="Gene3D" id="3.40.50.300">
    <property type="entry name" value="P-loop containing nucleotide triphosphate hydrolases"/>
    <property type="match status" value="1"/>
</dbReference>
<dbReference type="InterPro" id="IPR050896">
    <property type="entry name" value="Mito_lipid_metab_GTPase"/>
</dbReference>
<dbReference type="InterPro" id="IPR048422">
    <property type="entry name" value="NOA1/YqeH-like_C"/>
</dbReference>
<dbReference type="EMBL" id="JBHSFW010000001">
    <property type="protein sequence ID" value="MFC4618064.1"/>
    <property type="molecule type" value="Genomic_DNA"/>
</dbReference>
<dbReference type="PROSITE" id="PS51721">
    <property type="entry name" value="G_CP"/>
    <property type="match status" value="1"/>
</dbReference>